<feature type="transmembrane region" description="Helical" evidence="1">
    <location>
        <begin position="28"/>
        <end position="49"/>
    </location>
</feature>
<feature type="domain" description="YdbS-like PH" evidence="2">
    <location>
        <begin position="86"/>
        <end position="163"/>
    </location>
</feature>
<keyword evidence="1" id="KW-0812">Transmembrane</keyword>
<dbReference type="Proteomes" id="UP000237608">
    <property type="component" value="Unassembled WGS sequence"/>
</dbReference>
<sequence>MINSFDNLTVIQFPEIQKDDFIPVQKKYLQVILLNITLIFTVFLIATIIVDFTNLWNLKNFIFWIYTVLLVFFGGVTIVYFLGFKTRMYLVRDKDISYRSGLFFKKLTTVPFNRIQHLEIDQGPFSKLFQLASLSVFTAGDSSDDLKIAGISLVDAEKIKEFISQKIDE</sequence>
<gene>
    <name evidence="3" type="ORF">BTO13_02545</name>
</gene>
<name>A0A2S7W9E3_9FLAO</name>
<evidence type="ECO:0000313" key="4">
    <source>
        <dbReference type="Proteomes" id="UP000237608"/>
    </source>
</evidence>
<dbReference type="Pfam" id="PF03703">
    <property type="entry name" value="bPH_2"/>
    <property type="match status" value="1"/>
</dbReference>
<evidence type="ECO:0000256" key="1">
    <source>
        <dbReference type="SAM" id="Phobius"/>
    </source>
</evidence>
<keyword evidence="4" id="KW-1185">Reference proteome</keyword>
<dbReference type="AlphaFoldDB" id="A0A2S7W9E3"/>
<proteinExistence type="predicted"/>
<feature type="transmembrane region" description="Helical" evidence="1">
    <location>
        <begin position="61"/>
        <end position="84"/>
    </location>
</feature>
<dbReference type="EMBL" id="MSCL01000001">
    <property type="protein sequence ID" value="PQJ74219.1"/>
    <property type="molecule type" value="Genomic_DNA"/>
</dbReference>
<keyword evidence="1" id="KW-1133">Transmembrane helix</keyword>
<protein>
    <recommendedName>
        <fullName evidence="2">YdbS-like PH domain-containing protein</fullName>
    </recommendedName>
</protein>
<keyword evidence="1" id="KW-0472">Membrane</keyword>
<dbReference type="OrthoDB" id="1524472at2"/>
<dbReference type="RefSeq" id="WP_105045369.1">
    <property type="nucleotide sequence ID" value="NZ_CP150662.1"/>
</dbReference>
<evidence type="ECO:0000259" key="2">
    <source>
        <dbReference type="Pfam" id="PF03703"/>
    </source>
</evidence>
<reference evidence="3 4" key="1">
    <citation type="submission" date="2016-12" db="EMBL/GenBank/DDBJ databases">
        <title>Trade-off between light-utilization and light-protection in marine flavobacteria.</title>
        <authorList>
            <person name="Kumagai Y."/>
            <person name="Yoshizawa S."/>
            <person name="Kogure K."/>
            <person name="Iwasaki W."/>
        </authorList>
    </citation>
    <scope>NUCLEOTIDE SEQUENCE [LARGE SCALE GENOMIC DNA]</scope>
    <source>
        <strain evidence="3 4">KCTC 22729</strain>
    </source>
</reference>
<comment type="caution">
    <text evidence="3">The sequence shown here is derived from an EMBL/GenBank/DDBJ whole genome shotgun (WGS) entry which is preliminary data.</text>
</comment>
<evidence type="ECO:0000313" key="3">
    <source>
        <dbReference type="EMBL" id="PQJ74219.1"/>
    </source>
</evidence>
<dbReference type="PANTHER" id="PTHR34473:SF2">
    <property type="entry name" value="UPF0699 TRANSMEMBRANE PROTEIN YDBT"/>
    <property type="match status" value="1"/>
</dbReference>
<dbReference type="InterPro" id="IPR005182">
    <property type="entry name" value="YdbS-like_PH"/>
</dbReference>
<dbReference type="PANTHER" id="PTHR34473">
    <property type="entry name" value="UPF0699 TRANSMEMBRANE PROTEIN YDBS"/>
    <property type="match status" value="1"/>
</dbReference>
<organism evidence="3 4">
    <name type="scientific">Polaribacter gangjinensis</name>
    <dbReference type="NCBI Taxonomy" id="574710"/>
    <lineage>
        <taxon>Bacteria</taxon>
        <taxon>Pseudomonadati</taxon>
        <taxon>Bacteroidota</taxon>
        <taxon>Flavobacteriia</taxon>
        <taxon>Flavobacteriales</taxon>
        <taxon>Flavobacteriaceae</taxon>
    </lineage>
</organism>
<accession>A0A2S7W9E3</accession>